<gene>
    <name evidence="6" type="ORF">CP500_018585</name>
</gene>
<dbReference type="SMART" id="SM00320">
    <property type="entry name" value="WD40"/>
    <property type="match status" value="7"/>
</dbReference>
<dbReference type="PRINTS" id="PR00320">
    <property type="entry name" value="GPROTEINBRPT"/>
</dbReference>
<dbReference type="SMART" id="SM00220">
    <property type="entry name" value="S_TKc"/>
    <property type="match status" value="1"/>
</dbReference>
<comment type="caution">
    <text evidence="6">The sequence shown here is derived from an EMBL/GenBank/DDBJ whole genome shotgun (WGS) entry which is preliminary data.</text>
</comment>
<organism evidence="6 7">
    <name type="scientific">Tychonema bourrellyi FEM_GT703</name>
    <dbReference type="NCBI Taxonomy" id="2040638"/>
    <lineage>
        <taxon>Bacteria</taxon>
        <taxon>Bacillati</taxon>
        <taxon>Cyanobacteriota</taxon>
        <taxon>Cyanophyceae</taxon>
        <taxon>Oscillatoriophycideae</taxon>
        <taxon>Oscillatoriales</taxon>
        <taxon>Microcoleaceae</taxon>
        <taxon>Tychonema</taxon>
    </lineage>
</organism>
<dbReference type="SUPFAM" id="SSF56112">
    <property type="entry name" value="Protein kinase-like (PK-like)"/>
    <property type="match status" value="1"/>
</dbReference>
<dbReference type="InterPro" id="IPR011009">
    <property type="entry name" value="Kinase-like_dom_sf"/>
</dbReference>
<feature type="repeat" description="WD" evidence="3">
    <location>
        <begin position="463"/>
        <end position="504"/>
    </location>
</feature>
<evidence type="ECO:0000256" key="4">
    <source>
        <dbReference type="SAM" id="MobiDB-lite"/>
    </source>
</evidence>
<keyword evidence="7" id="KW-1185">Reference proteome</keyword>
<dbReference type="GO" id="GO:0004674">
    <property type="term" value="F:protein serine/threonine kinase activity"/>
    <property type="evidence" value="ECO:0007669"/>
    <property type="project" value="UniProtKB-KW"/>
</dbReference>
<evidence type="ECO:0000313" key="6">
    <source>
        <dbReference type="EMBL" id="PHX53983.1"/>
    </source>
</evidence>
<proteinExistence type="predicted"/>
<dbReference type="SUPFAM" id="SSF50978">
    <property type="entry name" value="WD40 repeat-like"/>
    <property type="match status" value="1"/>
</dbReference>
<evidence type="ECO:0000256" key="1">
    <source>
        <dbReference type="ARBA" id="ARBA00022574"/>
    </source>
</evidence>
<name>A0A2G4EWR9_9CYAN</name>
<dbReference type="PANTHER" id="PTHR22847">
    <property type="entry name" value="WD40 REPEAT PROTEIN"/>
    <property type="match status" value="1"/>
</dbReference>
<feature type="repeat" description="WD" evidence="3">
    <location>
        <begin position="589"/>
        <end position="623"/>
    </location>
</feature>
<evidence type="ECO:0000313" key="7">
    <source>
        <dbReference type="Proteomes" id="UP000226442"/>
    </source>
</evidence>
<reference evidence="6" key="1">
    <citation type="submission" date="2017-10" db="EMBL/GenBank/DDBJ databases">
        <title>Draft genome sequence of the planktic cyanobacteria Tychonema bourrellyi isolated from alpine lentic freshwater.</title>
        <authorList>
            <person name="Tett A."/>
            <person name="Armanini F."/>
            <person name="Asnicar F."/>
            <person name="Boscaini A."/>
            <person name="Pasolli E."/>
            <person name="Zolfo M."/>
            <person name="Donati C."/>
            <person name="Salmaso N."/>
            <person name="Segata N."/>
        </authorList>
    </citation>
    <scope>NUCLEOTIDE SEQUENCE</scope>
    <source>
        <strain evidence="6">FEM_GT703</strain>
    </source>
</reference>
<dbReference type="InterPro" id="IPR000719">
    <property type="entry name" value="Prot_kinase_dom"/>
</dbReference>
<protein>
    <submittedName>
        <fullName evidence="6">Serine/threonine protein kinase</fullName>
    </submittedName>
</protein>
<dbReference type="Pfam" id="PF00069">
    <property type="entry name" value="Pkinase"/>
    <property type="match status" value="1"/>
</dbReference>
<dbReference type="Gene3D" id="1.10.510.10">
    <property type="entry name" value="Transferase(Phosphotransferase) domain 1"/>
    <property type="match status" value="1"/>
</dbReference>
<dbReference type="InterPro" id="IPR001680">
    <property type="entry name" value="WD40_rpt"/>
</dbReference>
<dbReference type="Gene3D" id="2.130.10.10">
    <property type="entry name" value="YVTN repeat-like/Quinoprotein amine dehydrogenase"/>
    <property type="match status" value="4"/>
</dbReference>
<sequence>MFIMIGQLLKERYQVTEKLGQGGQAITYKAKDTQGQNQIRVVKHLCPTSTNPTLSEAAKHDLWETAKELFGKEAKALAGLGHHPQIPGLLEDFVENGEFYLVQEFIEGQPLSVELPSGQRWSETQVIQLLHEILSILEFVHSKGVIHRDIKPDNIIRRRLDNKLVLVDFGAVKLERQLAQVSAKSRRSVSVGTLGYMPSEQQDGKPVFASDLYALGMISIQALTGKNAADLVLHHKKRGEIDWQPLVTVSKELTEVLTGIVRCFPEDRYQSAEEVLQALNPNGSKINNGGYTPTEIVSEPPKVPPDYRTERVEQPPKIQDWRCIHHLTGHVASVRSVAISPDSQTLVSAGDDNTVKVWHLNSGVSGSLKNTFKPQTGFFKGEATYFTSVAISPEGQILASGCLDKTIKLWHLNNGNWIRDLKGHSDSVYSVAISPDSQTLVSAGRENTIKVWNLPTGQALRNLTGHSDSVYAVAISPDSQTLVSASRDNTIKVWNLLNGKLLNTFTGHIDWVHCVAISPDGQTIVSGSKDNTIRLWNIGSGQLIRTLNGHSNWVTSVAISPDGSTLISGSRDKTIKLWNLDNGELIATLTGHLELVWCVVISPDGKSIASSSDDGAIKIWQRN</sequence>
<feature type="domain" description="Protein kinase" evidence="5">
    <location>
        <begin position="13"/>
        <end position="280"/>
    </location>
</feature>
<feature type="region of interest" description="Disordered" evidence="4">
    <location>
        <begin position="287"/>
        <end position="309"/>
    </location>
</feature>
<dbReference type="InterPro" id="IPR019775">
    <property type="entry name" value="WD40_repeat_CS"/>
</dbReference>
<keyword evidence="2" id="KW-0677">Repeat</keyword>
<keyword evidence="6" id="KW-0808">Transferase</keyword>
<keyword evidence="6" id="KW-0723">Serine/threonine-protein kinase</keyword>
<feature type="repeat" description="WD" evidence="3">
    <location>
        <begin position="379"/>
        <end position="420"/>
    </location>
</feature>
<evidence type="ECO:0000256" key="3">
    <source>
        <dbReference type="PROSITE-ProRule" id="PRU00221"/>
    </source>
</evidence>
<feature type="repeat" description="WD" evidence="3">
    <location>
        <begin position="547"/>
        <end position="588"/>
    </location>
</feature>
<dbReference type="CDD" id="cd14014">
    <property type="entry name" value="STKc_PknB_like"/>
    <property type="match status" value="1"/>
</dbReference>
<dbReference type="AlphaFoldDB" id="A0A2G4EWR9"/>
<dbReference type="PROSITE" id="PS50294">
    <property type="entry name" value="WD_REPEATS_REGION"/>
    <property type="match status" value="7"/>
</dbReference>
<dbReference type="InterPro" id="IPR036322">
    <property type="entry name" value="WD40_repeat_dom_sf"/>
</dbReference>
<feature type="repeat" description="WD" evidence="3">
    <location>
        <begin position="421"/>
        <end position="462"/>
    </location>
</feature>
<dbReference type="CDD" id="cd00200">
    <property type="entry name" value="WD40"/>
    <property type="match status" value="1"/>
</dbReference>
<dbReference type="InterPro" id="IPR020472">
    <property type="entry name" value="WD40_PAC1"/>
</dbReference>
<dbReference type="PANTHER" id="PTHR22847:SF637">
    <property type="entry name" value="WD REPEAT DOMAIN 5B"/>
    <property type="match status" value="1"/>
</dbReference>
<dbReference type="Proteomes" id="UP000226442">
    <property type="component" value="Unassembled WGS sequence"/>
</dbReference>
<evidence type="ECO:0000256" key="2">
    <source>
        <dbReference type="ARBA" id="ARBA00022737"/>
    </source>
</evidence>
<dbReference type="InterPro" id="IPR015943">
    <property type="entry name" value="WD40/YVTN_repeat-like_dom_sf"/>
</dbReference>
<feature type="repeat" description="WD" evidence="3">
    <location>
        <begin position="505"/>
        <end position="546"/>
    </location>
</feature>
<dbReference type="Gene3D" id="3.30.200.20">
    <property type="entry name" value="Phosphorylase Kinase, domain 1"/>
    <property type="match status" value="1"/>
</dbReference>
<dbReference type="PROSITE" id="PS00678">
    <property type="entry name" value="WD_REPEATS_1"/>
    <property type="match status" value="3"/>
</dbReference>
<dbReference type="GO" id="GO:0005524">
    <property type="term" value="F:ATP binding"/>
    <property type="evidence" value="ECO:0007669"/>
    <property type="project" value="InterPro"/>
</dbReference>
<dbReference type="PROSITE" id="PS50011">
    <property type="entry name" value="PROTEIN_KINASE_DOM"/>
    <property type="match status" value="1"/>
</dbReference>
<accession>A0A2G4EWR9</accession>
<evidence type="ECO:0000259" key="5">
    <source>
        <dbReference type="PROSITE" id="PS50011"/>
    </source>
</evidence>
<dbReference type="PROSITE" id="PS50082">
    <property type="entry name" value="WD_REPEATS_2"/>
    <property type="match status" value="7"/>
</dbReference>
<dbReference type="OrthoDB" id="447211at2"/>
<dbReference type="Pfam" id="PF00400">
    <property type="entry name" value="WD40"/>
    <property type="match status" value="7"/>
</dbReference>
<feature type="repeat" description="WD" evidence="3">
    <location>
        <begin position="327"/>
        <end position="363"/>
    </location>
</feature>
<dbReference type="EMBL" id="NXIB02000134">
    <property type="protein sequence ID" value="PHX53983.1"/>
    <property type="molecule type" value="Genomic_DNA"/>
</dbReference>
<keyword evidence="1 3" id="KW-0853">WD repeat</keyword>
<keyword evidence="6" id="KW-0418">Kinase</keyword>